<reference evidence="7 8" key="1">
    <citation type="journal article" date="2018" name="PLoS ONE">
        <title>The draft genome of Kipferlia bialata reveals reductive genome evolution in fornicate parasites.</title>
        <authorList>
            <person name="Tanifuji G."/>
            <person name="Takabayashi S."/>
            <person name="Kume K."/>
            <person name="Takagi M."/>
            <person name="Nakayama T."/>
            <person name="Kamikawa R."/>
            <person name="Inagaki Y."/>
            <person name="Hashimoto T."/>
        </authorList>
    </citation>
    <scope>NUCLEOTIDE SEQUENCE [LARGE SCALE GENOMIC DNA]</scope>
    <source>
        <strain evidence="7">NY0173</strain>
    </source>
</reference>
<sequence>MPAVLSKLLPPQRINPSPNTYSSRRLPIPSESDPQIGRCDEMCNRHIEFGYCMHGDRCPYAHSRAELSPCARILVHRQRDPIETCQCFTRREVCYFGRRCLYCHGSIVKEKLDTRFTHANQSYKYPPRTTLDNTTLKRVQELRNWSFLNYVAPPVDYSIDPQTQIERAQEVDSDSEPEEPFFRAATPSHSQYGHKYGWLHMESELERQRQAEAERVASPLPAQLGSPPSLFFTFSSDSLAPSFEPTLSVESAAFEPASPSSSLLASLEEVAEESEGETDPVTQTPQERVASPVPTSLPPLPLPSSSAPKSGSRAPSPLAYAEAERDSPFSVCEVETPRLESGRGNSLCFTSAASDNPFKPYSLESPPPPSAADNTGADALPPDADSCLSVLSVLDGEAETEAETDREVTSLLGERAVLV</sequence>
<accession>A0A9K3CXG5</accession>
<dbReference type="SUPFAM" id="SSF90229">
    <property type="entry name" value="CCCH zinc finger"/>
    <property type="match status" value="1"/>
</dbReference>
<evidence type="ECO:0000259" key="6">
    <source>
        <dbReference type="PROSITE" id="PS50103"/>
    </source>
</evidence>
<keyword evidence="1 4" id="KW-0479">Metal-binding</keyword>
<feature type="region of interest" description="Disordered" evidence="5">
    <location>
        <begin position="263"/>
        <end position="384"/>
    </location>
</feature>
<dbReference type="InterPro" id="IPR036855">
    <property type="entry name" value="Znf_CCCH_sf"/>
</dbReference>
<gene>
    <name evidence="7" type="ORF">KIPB_006744</name>
</gene>
<dbReference type="PROSITE" id="PS50103">
    <property type="entry name" value="ZF_C3H1"/>
    <property type="match status" value="1"/>
</dbReference>
<keyword evidence="3 4" id="KW-0862">Zinc</keyword>
<dbReference type="InterPro" id="IPR000571">
    <property type="entry name" value="Znf_CCCH"/>
</dbReference>
<feature type="region of interest" description="Disordered" evidence="5">
    <location>
        <begin position="396"/>
        <end position="419"/>
    </location>
</feature>
<evidence type="ECO:0000256" key="1">
    <source>
        <dbReference type="ARBA" id="ARBA00022723"/>
    </source>
</evidence>
<dbReference type="Gene3D" id="4.10.1000.10">
    <property type="entry name" value="Zinc finger, CCCH-type"/>
    <property type="match status" value="1"/>
</dbReference>
<feature type="compositionally biased region" description="Polar residues" evidence="5">
    <location>
        <begin position="343"/>
        <end position="354"/>
    </location>
</feature>
<evidence type="ECO:0000256" key="5">
    <source>
        <dbReference type="SAM" id="MobiDB-lite"/>
    </source>
</evidence>
<feature type="compositionally biased region" description="Low complexity" evidence="5">
    <location>
        <begin position="303"/>
        <end position="317"/>
    </location>
</feature>
<keyword evidence="2 4" id="KW-0863">Zinc-finger</keyword>
<proteinExistence type="predicted"/>
<comment type="caution">
    <text evidence="7">The sequence shown here is derived from an EMBL/GenBank/DDBJ whole genome shotgun (WGS) entry which is preliminary data.</text>
</comment>
<feature type="zinc finger region" description="C3H1-type" evidence="4">
    <location>
        <begin position="37"/>
        <end position="65"/>
    </location>
</feature>
<dbReference type="EMBL" id="BDIP01001777">
    <property type="protein sequence ID" value="GIQ85119.1"/>
    <property type="molecule type" value="Genomic_DNA"/>
</dbReference>
<evidence type="ECO:0000313" key="7">
    <source>
        <dbReference type="EMBL" id="GIQ85119.1"/>
    </source>
</evidence>
<evidence type="ECO:0000313" key="8">
    <source>
        <dbReference type="Proteomes" id="UP000265618"/>
    </source>
</evidence>
<name>A0A9K3CXG5_9EUKA</name>
<evidence type="ECO:0000256" key="2">
    <source>
        <dbReference type="ARBA" id="ARBA00022771"/>
    </source>
</evidence>
<dbReference type="Proteomes" id="UP000265618">
    <property type="component" value="Unassembled WGS sequence"/>
</dbReference>
<keyword evidence="8" id="KW-1185">Reference proteome</keyword>
<dbReference type="GO" id="GO:0008270">
    <property type="term" value="F:zinc ion binding"/>
    <property type="evidence" value="ECO:0007669"/>
    <property type="project" value="UniProtKB-KW"/>
</dbReference>
<dbReference type="AlphaFoldDB" id="A0A9K3CXG5"/>
<dbReference type="OrthoDB" id="410307at2759"/>
<feature type="compositionally biased region" description="Acidic residues" evidence="5">
    <location>
        <begin position="269"/>
        <end position="278"/>
    </location>
</feature>
<organism evidence="7 8">
    <name type="scientific">Kipferlia bialata</name>
    <dbReference type="NCBI Taxonomy" id="797122"/>
    <lineage>
        <taxon>Eukaryota</taxon>
        <taxon>Metamonada</taxon>
        <taxon>Carpediemonas-like organisms</taxon>
        <taxon>Kipferlia</taxon>
    </lineage>
</organism>
<feature type="domain" description="C3H1-type" evidence="6">
    <location>
        <begin position="37"/>
        <end position="65"/>
    </location>
</feature>
<protein>
    <recommendedName>
        <fullName evidence="6">C3H1-type domain-containing protein</fullName>
    </recommendedName>
</protein>
<evidence type="ECO:0000256" key="3">
    <source>
        <dbReference type="ARBA" id="ARBA00022833"/>
    </source>
</evidence>
<evidence type="ECO:0000256" key="4">
    <source>
        <dbReference type="PROSITE-ProRule" id="PRU00723"/>
    </source>
</evidence>